<name>A0A9P4SC48_9PEZI</name>
<dbReference type="SUPFAM" id="SSF75011">
    <property type="entry name" value="3-carboxy-cis,cis-mucoante lactonizing enzyme"/>
    <property type="match status" value="1"/>
</dbReference>
<keyword evidence="2" id="KW-0732">Signal</keyword>
<proteinExistence type="inferred from homology"/>
<dbReference type="Gene3D" id="2.130.10.10">
    <property type="entry name" value="YVTN repeat-like/Quinoprotein amine dehydrogenase"/>
    <property type="match status" value="1"/>
</dbReference>
<keyword evidence="3" id="KW-0413">Isomerase</keyword>
<evidence type="ECO:0000256" key="2">
    <source>
        <dbReference type="SAM" id="SignalP"/>
    </source>
</evidence>
<dbReference type="OrthoDB" id="9972196at2759"/>
<dbReference type="PANTHER" id="PTHR30344">
    <property type="entry name" value="6-PHOSPHOGLUCONOLACTONASE-RELATED"/>
    <property type="match status" value="1"/>
</dbReference>
<reference evidence="3" key="1">
    <citation type="journal article" date="2020" name="Stud. Mycol.">
        <title>101 Dothideomycetes genomes: a test case for predicting lifestyles and emergence of pathogens.</title>
        <authorList>
            <person name="Haridas S."/>
            <person name="Albert R."/>
            <person name="Binder M."/>
            <person name="Bloem J."/>
            <person name="Labutti K."/>
            <person name="Salamov A."/>
            <person name="Andreopoulos B."/>
            <person name="Baker S."/>
            <person name="Barry K."/>
            <person name="Bills G."/>
            <person name="Bluhm B."/>
            <person name="Cannon C."/>
            <person name="Castanera R."/>
            <person name="Culley D."/>
            <person name="Daum C."/>
            <person name="Ezra D."/>
            <person name="Gonzalez J."/>
            <person name="Henrissat B."/>
            <person name="Kuo A."/>
            <person name="Liang C."/>
            <person name="Lipzen A."/>
            <person name="Lutzoni F."/>
            <person name="Magnuson J."/>
            <person name="Mondo S."/>
            <person name="Nolan M."/>
            <person name="Ohm R."/>
            <person name="Pangilinan J."/>
            <person name="Park H.-J."/>
            <person name="Ramirez L."/>
            <person name="Alfaro M."/>
            <person name="Sun H."/>
            <person name="Tritt A."/>
            <person name="Yoshinaga Y."/>
            <person name="Zwiers L.-H."/>
            <person name="Turgeon B."/>
            <person name="Goodwin S."/>
            <person name="Spatafora J."/>
            <person name="Crous P."/>
            <person name="Grigoriev I."/>
        </authorList>
    </citation>
    <scope>NUCLEOTIDE SEQUENCE</scope>
    <source>
        <strain evidence="3">CBS 101060</strain>
    </source>
</reference>
<evidence type="ECO:0000256" key="1">
    <source>
        <dbReference type="ARBA" id="ARBA00005564"/>
    </source>
</evidence>
<dbReference type="InterPro" id="IPR019405">
    <property type="entry name" value="Lactonase_7-beta_prop"/>
</dbReference>
<accession>A0A9P4SC48</accession>
<dbReference type="InterPro" id="IPR015943">
    <property type="entry name" value="WD40/YVTN_repeat-like_dom_sf"/>
</dbReference>
<dbReference type="EMBL" id="MU006095">
    <property type="protein sequence ID" value="KAF2839075.1"/>
    <property type="molecule type" value="Genomic_DNA"/>
</dbReference>
<comment type="caution">
    <text evidence="3">The sequence shown here is derived from an EMBL/GenBank/DDBJ whole genome shotgun (WGS) entry which is preliminary data.</text>
</comment>
<evidence type="ECO:0000313" key="4">
    <source>
        <dbReference type="Proteomes" id="UP000799429"/>
    </source>
</evidence>
<organism evidence="3 4">
    <name type="scientific">Patellaria atrata CBS 101060</name>
    <dbReference type="NCBI Taxonomy" id="1346257"/>
    <lineage>
        <taxon>Eukaryota</taxon>
        <taxon>Fungi</taxon>
        <taxon>Dikarya</taxon>
        <taxon>Ascomycota</taxon>
        <taxon>Pezizomycotina</taxon>
        <taxon>Dothideomycetes</taxon>
        <taxon>Dothideomycetes incertae sedis</taxon>
        <taxon>Patellariales</taxon>
        <taxon>Patellariaceae</taxon>
        <taxon>Patellaria</taxon>
    </lineage>
</organism>
<dbReference type="PANTHER" id="PTHR30344:SF1">
    <property type="entry name" value="6-PHOSPHOGLUCONOLACTONASE"/>
    <property type="match status" value="1"/>
</dbReference>
<dbReference type="GO" id="GO:0016853">
    <property type="term" value="F:isomerase activity"/>
    <property type="evidence" value="ECO:0007669"/>
    <property type="project" value="UniProtKB-KW"/>
</dbReference>
<comment type="similarity">
    <text evidence="1">Belongs to the cycloisomerase 2 family.</text>
</comment>
<dbReference type="Pfam" id="PF10282">
    <property type="entry name" value="Lactonase"/>
    <property type="match status" value="1"/>
</dbReference>
<dbReference type="AlphaFoldDB" id="A0A9P4SC48"/>
<sequence>MRFTLFPILALAGSSTAAQLILSTYNGSVTSLSLEETAGRLELTELKKVRDCGGSPSWLELDPQSKTLLCIDEAWSTPMGAITSYKVGAAGEMTKLKNATNNLSGVTSHIFGKGKAVAVSNFGGAPAANLSGSITTFTLNSADGDLKLLENVTLTMDNPTAPTGETAGRQNVTRAHQVITDPTGQFLVVVDFGADKIRWFGMDANNHFRSNGSVTLDRNTGPRHGIFWSPDKTYTPTSKLFYFVVSELKNTITSFAVTYVDGGMKFEKKGVISTFGPDPTPKTAAASEIQLSPDNKFIVVANRLDGIWRIQNPDPTNSTLIVSDSLSTFMPKDDGSLTFFQNVPAGGENPRHFSINKKGDRVAVALQANARVVILEREIACGSIKGALASMKTDTLPNMVIWNEE</sequence>
<gene>
    <name evidence="3" type="ORF">M501DRAFT_1011016</name>
</gene>
<protein>
    <submittedName>
        <fullName evidence="3">Isomerase YbhE</fullName>
    </submittedName>
</protein>
<keyword evidence="4" id="KW-1185">Reference proteome</keyword>
<feature type="signal peptide" evidence="2">
    <location>
        <begin position="1"/>
        <end position="17"/>
    </location>
</feature>
<evidence type="ECO:0000313" key="3">
    <source>
        <dbReference type="EMBL" id="KAF2839075.1"/>
    </source>
</evidence>
<dbReference type="InterPro" id="IPR050282">
    <property type="entry name" value="Cycloisomerase_2"/>
</dbReference>
<dbReference type="Proteomes" id="UP000799429">
    <property type="component" value="Unassembled WGS sequence"/>
</dbReference>
<feature type="chain" id="PRO_5040420241" evidence="2">
    <location>
        <begin position="18"/>
        <end position="405"/>
    </location>
</feature>
<dbReference type="GO" id="GO:0017057">
    <property type="term" value="F:6-phosphogluconolactonase activity"/>
    <property type="evidence" value="ECO:0007669"/>
    <property type="project" value="TreeGrafter"/>
</dbReference>